<dbReference type="EMBL" id="HE717023">
    <property type="protein sequence ID" value="CCG47291.1"/>
    <property type="molecule type" value="Genomic_DNA"/>
</dbReference>
<dbReference type="Pfam" id="PF14145">
    <property type="entry name" value="YrhK"/>
    <property type="match status" value="1"/>
</dbReference>
<name>I0JT19_HALH3</name>
<evidence type="ECO:0000256" key="1">
    <source>
        <dbReference type="SAM" id="Phobius"/>
    </source>
</evidence>
<keyword evidence="1" id="KW-0812">Transmembrane</keyword>
<keyword evidence="1" id="KW-0472">Membrane</keyword>
<dbReference type="Proteomes" id="UP000007397">
    <property type="component" value="Chromosome"/>
</dbReference>
<dbReference type="eggNOG" id="ENOG5032ZWE">
    <property type="taxonomic scope" value="Bacteria"/>
</dbReference>
<proteinExistence type="predicted"/>
<evidence type="ECO:0000313" key="4">
    <source>
        <dbReference type="Proteomes" id="UP000007397"/>
    </source>
</evidence>
<accession>I0JT19</accession>
<dbReference type="InterPro" id="IPR025424">
    <property type="entry name" value="YrhK_domain"/>
</dbReference>
<organism evidence="3 4">
    <name type="scientific">Halobacillus halophilus (strain ATCC 35676 / DSM 2266 / JCM 20832 / KCTC 3685 / LMG 17431 / NBRC 102448 / NCIMB 2269)</name>
    <name type="common">Sporosarcina halophila</name>
    <dbReference type="NCBI Taxonomy" id="866895"/>
    <lineage>
        <taxon>Bacteria</taxon>
        <taxon>Bacillati</taxon>
        <taxon>Bacillota</taxon>
        <taxon>Bacilli</taxon>
        <taxon>Bacillales</taxon>
        <taxon>Bacillaceae</taxon>
        <taxon>Halobacillus</taxon>
    </lineage>
</organism>
<evidence type="ECO:0000313" key="3">
    <source>
        <dbReference type="EMBL" id="CCG47291.1"/>
    </source>
</evidence>
<reference evidence="3 4" key="1">
    <citation type="journal article" date="2013" name="Environ. Microbiol.">
        <title>Chloride and organic osmolytes: a hybrid strategy to cope with elevated salinities by the moderately halophilic, chloride-dependent bacterium Halobacillus halophilus.</title>
        <authorList>
            <person name="Saum S.H."/>
            <person name="Pfeiffer F."/>
            <person name="Palm P."/>
            <person name="Rampp M."/>
            <person name="Schuster S.C."/>
            <person name="Muller V."/>
            <person name="Oesterhelt D."/>
        </authorList>
    </citation>
    <scope>NUCLEOTIDE SEQUENCE [LARGE SCALE GENOMIC DNA]</scope>
    <source>
        <strain evidence="4">ATCC 35676 / DSM 2266 / JCM 20832 / KCTC 3685 / LMG 17431 / NBRC 102448 / NCIMB 2269</strain>
    </source>
</reference>
<feature type="transmembrane region" description="Helical" evidence="1">
    <location>
        <begin position="63"/>
        <end position="85"/>
    </location>
</feature>
<dbReference type="HOGENOM" id="CLU_1872551_0_0_9"/>
<sequence length="136" mass="15922">MQLKKMILFVDSSGMKVIEVHGRRAGMSNLTNEKADVQKHSKDQYVDIKMGKHDLFFKKSYEVLYTVNDFLLGLWFLIGSVCFYFEAAKTWGVSLFVLGSLQMLIRPTIRLAHRIHLKNIYRKEYENKQKKSLSSR</sequence>
<keyword evidence="4" id="KW-1185">Reference proteome</keyword>
<protein>
    <recommendedName>
        <fullName evidence="2">YrhK domain-containing protein</fullName>
    </recommendedName>
</protein>
<keyword evidence="1" id="KW-1133">Transmembrane helix</keyword>
<dbReference type="AlphaFoldDB" id="I0JT19"/>
<evidence type="ECO:0000259" key="2">
    <source>
        <dbReference type="Pfam" id="PF14145"/>
    </source>
</evidence>
<dbReference type="PATRIC" id="fig|866895.3.peg.3993"/>
<gene>
    <name evidence="3" type="ordered locus">HBHAL_4955</name>
</gene>
<feature type="domain" description="YrhK" evidence="2">
    <location>
        <begin position="59"/>
        <end position="115"/>
    </location>
</feature>
<dbReference type="KEGG" id="hhd:HBHAL_4955"/>
<dbReference type="STRING" id="866895.HBHAL_4955"/>